<accession>A0A564W486</accession>
<name>A0A564W486_BIFLI</name>
<protein>
    <submittedName>
        <fullName evidence="1">Uncharacterized protein</fullName>
    </submittedName>
</protein>
<dbReference type="EMBL" id="CABHNT010000067">
    <property type="protein sequence ID" value="VUX38853.1"/>
    <property type="molecule type" value="Genomic_DNA"/>
</dbReference>
<sequence length="33" mass="3856">MSRTIYRALLRLTAPEEFENKSNADNDNDNDNK</sequence>
<dbReference type="AlphaFoldDB" id="A0A564W486"/>
<dbReference type="Proteomes" id="UP000345266">
    <property type="component" value="Unassembled WGS sequence"/>
</dbReference>
<evidence type="ECO:0000313" key="2">
    <source>
        <dbReference type="Proteomes" id="UP000345266"/>
    </source>
</evidence>
<organism evidence="1 2">
    <name type="scientific">Bifidobacterium longum subsp. infantis</name>
    <dbReference type="NCBI Taxonomy" id="1682"/>
    <lineage>
        <taxon>Bacteria</taxon>
        <taxon>Bacillati</taxon>
        <taxon>Actinomycetota</taxon>
        <taxon>Actinomycetes</taxon>
        <taxon>Bifidobacteriales</taxon>
        <taxon>Bifidobacteriaceae</taxon>
        <taxon>Bifidobacterium</taxon>
    </lineage>
</organism>
<reference evidence="1 2" key="1">
    <citation type="submission" date="2019-07" db="EMBL/GenBank/DDBJ databases">
        <authorList>
            <person name="Hibberd C M."/>
            <person name="Gehrig L. J."/>
            <person name="Chang H.-W."/>
            <person name="Venkatesh S."/>
        </authorList>
    </citation>
    <scope>NUCLEOTIDE SEQUENCE [LARGE SCALE GENOMIC DNA]</scope>
    <source>
        <strain evidence="1">Bifidobacterium_longum_subsp_infantis_JG_Bg463</strain>
    </source>
</reference>
<gene>
    <name evidence="1" type="ORF">BLJG463_00167</name>
</gene>
<evidence type="ECO:0000313" key="1">
    <source>
        <dbReference type="EMBL" id="VUX38853.1"/>
    </source>
</evidence>
<proteinExistence type="predicted"/>